<dbReference type="InterPro" id="IPR010723">
    <property type="entry name" value="HemN_C"/>
</dbReference>
<feature type="domain" description="Radical SAM core" evidence="11">
    <location>
        <begin position="1"/>
        <end position="240"/>
    </location>
</feature>
<gene>
    <name evidence="12" type="primary">hemW</name>
    <name evidence="12" type="ORF">IFE08_07100</name>
</gene>
<keyword evidence="8 10" id="KW-0411">Iron-sulfur</keyword>
<keyword evidence="10" id="KW-0963">Cytoplasm</keyword>
<evidence type="ECO:0000256" key="10">
    <source>
        <dbReference type="RuleBase" id="RU364116"/>
    </source>
</evidence>
<dbReference type="CDD" id="cd01335">
    <property type="entry name" value="Radical_SAM"/>
    <property type="match status" value="1"/>
</dbReference>
<evidence type="ECO:0000256" key="9">
    <source>
        <dbReference type="ARBA" id="ARBA00023186"/>
    </source>
</evidence>
<evidence type="ECO:0000256" key="4">
    <source>
        <dbReference type="ARBA" id="ARBA00022617"/>
    </source>
</evidence>
<comment type="function">
    <text evidence="10">Probably acts as a heme chaperone, transferring heme to an unknown acceptor. Binds one molecule of heme per monomer, possibly covalently. Binds 1 [4Fe-4S] cluster. The cluster is coordinated with 3 cysteines and an exchangeable S-adenosyl-L-methionine.</text>
</comment>
<evidence type="ECO:0000256" key="2">
    <source>
        <dbReference type="ARBA" id="ARBA00006100"/>
    </source>
</evidence>
<dbReference type="SFLD" id="SFLDS00029">
    <property type="entry name" value="Radical_SAM"/>
    <property type="match status" value="1"/>
</dbReference>
<evidence type="ECO:0000256" key="6">
    <source>
        <dbReference type="ARBA" id="ARBA00022723"/>
    </source>
</evidence>
<dbReference type="RefSeq" id="WP_194077577.1">
    <property type="nucleotide sequence ID" value="NZ_CP061839.1"/>
</dbReference>
<name>A0A7S6WRN2_9SPIR</name>
<dbReference type="InterPro" id="IPR013785">
    <property type="entry name" value="Aldolase_TIM"/>
</dbReference>
<dbReference type="SFLD" id="SFLDG01065">
    <property type="entry name" value="anaerobic_coproporphyrinogen-I"/>
    <property type="match status" value="1"/>
</dbReference>
<comment type="similarity">
    <text evidence="2">Belongs to the anaerobic coproporphyrinogen-III oxidase family. HemW subfamily.</text>
</comment>
<dbReference type="PANTHER" id="PTHR13932:SF5">
    <property type="entry name" value="RADICAL S-ADENOSYL METHIONINE DOMAIN-CONTAINING PROTEIN 1, MITOCHONDRIAL"/>
    <property type="match status" value="1"/>
</dbReference>
<evidence type="ECO:0000256" key="3">
    <source>
        <dbReference type="ARBA" id="ARBA00017228"/>
    </source>
</evidence>
<dbReference type="Pfam" id="PF04055">
    <property type="entry name" value="Radical_SAM"/>
    <property type="match status" value="1"/>
</dbReference>
<dbReference type="Gene3D" id="3.20.20.70">
    <property type="entry name" value="Aldolase class I"/>
    <property type="match status" value="1"/>
</dbReference>
<evidence type="ECO:0000259" key="11">
    <source>
        <dbReference type="PROSITE" id="PS51918"/>
    </source>
</evidence>
<dbReference type="GO" id="GO:0005737">
    <property type="term" value="C:cytoplasm"/>
    <property type="evidence" value="ECO:0007669"/>
    <property type="project" value="UniProtKB-SubCell"/>
</dbReference>
<dbReference type="AlphaFoldDB" id="A0A7S6WRN2"/>
<dbReference type="SUPFAM" id="SSF102114">
    <property type="entry name" value="Radical SAM enzymes"/>
    <property type="match status" value="1"/>
</dbReference>
<evidence type="ECO:0000256" key="8">
    <source>
        <dbReference type="ARBA" id="ARBA00023014"/>
    </source>
</evidence>
<evidence type="ECO:0000256" key="1">
    <source>
        <dbReference type="ARBA" id="ARBA00001966"/>
    </source>
</evidence>
<dbReference type="InterPro" id="IPR006638">
    <property type="entry name" value="Elp3/MiaA/NifB-like_rSAM"/>
</dbReference>
<keyword evidence="4 10" id="KW-0349">Heme</keyword>
<dbReference type="SMART" id="SM00729">
    <property type="entry name" value="Elp3"/>
    <property type="match status" value="1"/>
</dbReference>
<comment type="subcellular location">
    <subcellularLocation>
        <location evidence="10">Cytoplasm</location>
    </subcellularLocation>
</comment>
<dbReference type="InterPro" id="IPR007197">
    <property type="entry name" value="rSAM"/>
</dbReference>
<keyword evidence="10" id="KW-0004">4Fe-4S</keyword>
<keyword evidence="5 10" id="KW-0949">S-adenosyl-L-methionine</keyword>
<dbReference type="NCBIfam" id="TIGR00539">
    <property type="entry name" value="hemN_rel"/>
    <property type="match status" value="1"/>
</dbReference>
<dbReference type="InterPro" id="IPR004559">
    <property type="entry name" value="HemW-like"/>
</dbReference>
<dbReference type="GO" id="GO:0006779">
    <property type="term" value="P:porphyrin-containing compound biosynthetic process"/>
    <property type="evidence" value="ECO:0007669"/>
    <property type="project" value="InterPro"/>
</dbReference>
<evidence type="ECO:0000256" key="7">
    <source>
        <dbReference type="ARBA" id="ARBA00023004"/>
    </source>
</evidence>
<accession>A0A7S6WRN2</accession>
<dbReference type="InterPro" id="IPR034505">
    <property type="entry name" value="Coproporphyrinogen-III_oxidase"/>
</dbReference>
<dbReference type="GO" id="GO:0046872">
    <property type="term" value="F:metal ion binding"/>
    <property type="evidence" value="ECO:0007669"/>
    <property type="project" value="UniProtKB-UniRule"/>
</dbReference>
<dbReference type="InterPro" id="IPR058240">
    <property type="entry name" value="rSAM_sf"/>
</dbReference>
<keyword evidence="9 10" id="KW-0143">Chaperone</keyword>
<dbReference type="Proteomes" id="UP000593915">
    <property type="component" value="Chromosome"/>
</dbReference>
<comment type="cofactor">
    <cofactor evidence="1">
        <name>[4Fe-4S] cluster</name>
        <dbReference type="ChEBI" id="CHEBI:49883"/>
    </cofactor>
</comment>
<dbReference type="Pfam" id="PF06969">
    <property type="entry name" value="HemN_C"/>
    <property type="match status" value="1"/>
</dbReference>
<evidence type="ECO:0000313" key="12">
    <source>
        <dbReference type="EMBL" id="QOW62088.1"/>
    </source>
</evidence>
<dbReference type="GO" id="GO:0004109">
    <property type="term" value="F:coproporphyrinogen oxidase activity"/>
    <property type="evidence" value="ECO:0007669"/>
    <property type="project" value="InterPro"/>
</dbReference>
<sequence length="390" mass="45061">MNKEAGLYIHIPFCTQKCSYCDFFSVGAGRFNEILIGKNGSVFAKRLINDLDFVKEKYGIKEFKSVYVGGGTPSLLSPEDFYFIFSNILKRQKEPPSEFTVEINPEDLTMEHLKAAFLSGVNRISLGIQSFSDEVLQGVKRRGSKETTLFALDLIKKFNKTSLSCDLIAGLKNQTYEILSNDLKTLLKFAPEHISLYSLCTDKTLPLEEEDNIANLWKYGKEFLENNTYIRYEVSNFSYKNSYKSIHNEKYWKLQNYLGIGPGAFGSVFFDYSPQNPAYAIRFSACKNINKWLYEKERSSVYDYEKINRTECMEEFIMMGLRLIDGIEFKNFFTRFGLDIRDVIGNTIEKWKASDNLVLTDSGIRLTEEGLNFLNKFLLDAFEEINKRFL</sequence>
<proteinExistence type="inferred from homology"/>
<reference evidence="12 13" key="1">
    <citation type="submission" date="2020-09" db="EMBL/GenBank/DDBJ databases">
        <title>Characterization of Treponema spp. from bovine digital dermatitis in Korea.</title>
        <authorList>
            <person name="Espiritu H.M."/>
            <person name="Cho Y.I."/>
            <person name="Mamuad L."/>
        </authorList>
    </citation>
    <scope>NUCLEOTIDE SEQUENCE [LARGE SCALE GENOMIC DNA]</scope>
    <source>
        <strain evidence="12 13">KS1</strain>
    </source>
</reference>
<dbReference type="PANTHER" id="PTHR13932">
    <property type="entry name" value="COPROPORPHYRINIGEN III OXIDASE"/>
    <property type="match status" value="1"/>
</dbReference>
<evidence type="ECO:0000256" key="5">
    <source>
        <dbReference type="ARBA" id="ARBA00022691"/>
    </source>
</evidence>
<dbReference type="GO" id="GO:0051539">
    <property type="term" value="F:4 iron, 4 sulfur cluster binding"/>
    <property type="evidence" value="ECO:0007669"/>
    <property type="project" value="UniProtKB-UniRule"/>
</dbReference>
<organism evidence="12 13">
    <name type="scientific">Treponema pedis</name>
    <dbReference type="NCBI Taxonomy" id="409322"/>
    <lineage>
        <taxon>Bacteria</taxon>
        <taxon>Pseudomonadati</taxon>
        <taxon>Spirochaetota</taxon>
        <taxon>Spirochaetia</taxon>
        <taxon>Spirochaetales</taxon>
        <taxon>Treponemataceae</taxon>
        <taxon>Treponema</taxon>
    </lineage>
</organism>
<keyword evidence="6 10" id="KW-0479">Metal-binding</keyword>
<dbReference type="PROSITE" id="PS51918">
    <property type="entry name" value="RADICAL_SAM"/>
    <property type="match status" value="1"/>
</dbReference>
<dbReference type="EMBL" id="CP061839">
    <property type="protein sequence ID" value="QOW62088.1"/>
    <property type="molecule type" value="Genomic_DNA"/>
</dbReference>
<keyword evidence="7 10" id="KW-0408">Iron</keyword>
<evidence type="ECO:0000313" key="13">
    <source>
        <dbReference type="Proteomes" id="UP000593915"/>
    </source>
</evidence>
<dbReference type="SFLD" id="SFLDF00562">
    <property type="entry name" value="HemN-like__clustered_with_heat"/>
    <property type="match status" value="1"/>
</dbReference>
<protein>
    <recommendedName>
        <fullName evidence="3 10">Heme chaperone HemW</fullName>
    </recommendedName>
</protein>